<gene>
    <name evidence="1" type="ORF">GCM10023200_55180</name>
</gene>
<organism evidence="1 2">
    <name type="scientific">Actinomycetospora chlora</name>
    <dbReference type="NCBI Taxonomy" id="663608"/>
    <lineage>
        <taxon>Bacteria</taxon>
        <taxon>Bacillati</taxon>
        <taxon>Actinomycetota</taxon>
        <taxon>Actinomycetes</taxon>
        <taxon>Pseudonocardiales</taxon>
        <taxon>Pseudonocardiaceae</taxon>
        <taxon>Actinomycetospora</taxon>
    </lineage>
</organism>
<dbReference type="Proteomes" id="UP001500928">
    <property type="component" value="Unassembled WGS sequence"/>
</dbReference>
<proteinExistence type="predicted"/>
<protein>
    <submittedName>
        <fullName evidence="1">Uncharacterized protein</fullName>
    </submittedName>
</protein>
<reference evidence="2" key="1">
    <citation type="journal article" date="2019" name="Int. J. Syst. Evol. Microbiol.">
        <title>The Global Catalogue of Microorganisms (GCM) 10K type strain sequencing project: providing services to taxonomists for standard genome sequencing and annotation.</title>
        <authorList>
            <consortium name="The Broad Institute Genomics Platform"/>
            <consortium name="The Broad Institute Genome Sequencing Center for Infectious Disease"/>
            <person name="Wu L."/>
            <person name="Ma J."/>
        </authorList>
    </citation>
    <scope>NUCLEOTIDE SEQUENCE [LARGE SCALE GENOMIC DNA]</scope>
    <source>
        <strain evidence="2">JCM 17979</strain>
    </source>
</reference>
<accession>A0ABP9CJ50</accession>
<name>A0ABP9CJ50_9PSEU</name>
<sequence>MTVDSDPAPLGQDLAHWLEGQRFGELHVLRATSTVITDVDGYTAIDLAAVVEDPTGDTWRPEDVVALRRALRTEAQRRLRALIVYVQLRPETEDAAGDDAGAMP</sequence>
<dbReference type="RefSeq" id="WP_345423766.1">
    <property type="nucleotide sequence ID" value="NZ_BAABHO010000070.1"/>
</dbReference>
<keyword evidence="2" id="KW-1185">Reference proteome</keyword>
<dbReference type="EMBL" id="BAABHO010000070">
    <property type="protein sequence ID" value="GAA4810391.1"/>
    <property type="molecule type" value="Genomic_DNA"/>
</dbReference>
<comment type="caution">
    <text evidence="1">The sequence shown here is derived from an EMBL/GenBank/DDBJ whole genome shotgun (WGS) entry which is preliminary data.</text>
</comment>
<evidence type="ECO:0000313" key="2">
    <source>
        <dbReference type="Proteomes" id="UP001500928"/>
    </source>
</evidence>
<evidence type="ECO:0000313" key="1">
    <source>
        <dbReference type="EMBL" id="GAA4810391.1"/>
    </source>
</evidence>